<gene>
    <name evidence="8" type="ORF">GCM10010439_64320</name>
</gene>
<dbReference type="InterPro" id="IPR001663">
    <property type="entry name" value="Rng_hydr_dOase-A"/>
</dbReference>
<dbReference type="Gene3D" id="3.90.380.10">
    <property type="entry name" value="Naphthalene 1,2-dioxygenase Alpha Subunit, Chain A, domain 1"/>
    <property type="match status" value="2"/>
</dbReference>
<organism evidence="8 9">
    <name type="scientific">Actinocorallia aurantiaca</name>
    <dbReference type="NCBI Taxonomy" id="46204"/>
    <lineage>
        <taxon>Bacteria</taxon>
        <taxon>Bacillati</taxon>
        <taxon>Actinomycetota</taxon>
        <taxon>Actinomycetes</taxon>
        <taxon>Streptosporangiales</taxon>
        <taxon>Thermomonosporaceae</taxon>
        <taxon>Actinocorallia</taxon>
    </lineage>
</organism>
<keyword evidence="9" id="KW-1185">Reference proteome</keyword>
<dbReference type="RefSeq" id="WP_344456334.1">
    <property type="nucleotide sequence ID" value="NZ_BAAATZ010000033.1"/>
</dbReference>
<evidence type="ECO:0000256" key="4">
    <source>
        <dbReference type="ARBA" id="ARBA00023002"/>
    </source>
</evidence>
<dbReference type="Gene3D" id="2.102.10.10">
    <property type="entry name" value="Rieske [2Fe-2S] iron-sulphur domain"/>
    <property type="match status" value="1"/>
</dbReference>
<comment type="caution">
    <text evidence="8">The sequence shown here is derived from an EMBL/GenBank/DDBJ whole genome shotgun (WGS) entry which is preliminary data.</text>
</comment>
<dbReference type="PROSITE" id="PS51296">
    <property type="entry name" value="RIESKE"/>
    <property type="match status" value="1"/>
</dbReference>
<name>A0ABP6H656_9ACTN</name>
<dbReference type="Pfam" id="PF00355">
    <property type="entry name" value="Rieske"/>
    <property type="match status" value="1"/>
</dbReference>
<comment type="cofactor">
    <cofactor evidence="1">
        <name>Fe cation</name>
        <dbReference type="ChEBI" id="CHEBI:24875"/>
    </cofactor>
</comment>
<evidence type="ECO:0000313" key="8">
    <source>
        <dbReference type="EMBL" id="GAA2736667.1"/>
    </source>
</evidence>
<dbReference type="Proteomes" id="UP001501842">
    <property type="component" value="Unassembled WGS sequence"/>
</dbReference>
<dbReference type="PRINTS" id="PR00090">
    <property type="entry name" value="RNGDIOXGNASE"/>
</dbReference>
<evidence type="ECO:0000256" key="5">
    <source>
        <dbReference type="ARBA" id="ARBA00023004"/>
    </source>
</evidence>
<dbReference type="SUPFAM" id="SSF55961">
    <property type="entry name" value="Bet v1-like"/>
    <property type="match status" value="1"/>
</dbReference>
<evidence type="ECO:0000313" key="9">
    <source>
        <dbReference type="Proteomes" id="UP001501842"/>
    </source>
</evidence>
<keyword evidence="2" id="KW-0001">2Fe-2S</keyword>
<dbReference type="InterPro" id="IPR015879">
    <property type="entry name" value="Ring_hydroxy_dOase_asu_C_dom"/>
</dbReference>
<evidence type="ECO:0000256" key="2">
    <source>
        <dbReference type="ARBA" id="ARBA00022714"/>
    </source>
</evidence>
<evidence type="ECO:0000259" key="7">
    <source>
        <dbReference type="PROSITE" id="PS51296"/>
    </source>
</evidence>
<keyword evidence="6" id="KW-0411">Iron-sulfur</keyword>
<dbReference type="PANTHER" id="PTHR43756">
    <property type="entry name" value="CHOLINE MONOOXYGENASE, CHLOROPLASTIC"/>
    <property type="match status" value="1"/>
</dbReference>
<protein>
    <recommendedName>
        <fullName evidence="7">Rieske domain-containing protein</fullName>
    </recommendedName>
</protein>
<dbReference type="CDD" id="cd08887">
    <property type="entry name" value="RHO_alpha_C_3"/>
    <property type="match status" value="1"/>
</dbReference>
<dbReference type="SUPFAM" id="SSF50022">
    <property type="entry name" value="ISP domain"/>
    <property type="match status" value="1"/>
</dbReference>
<dbReference type="Pfam" id="PF00848">
    <property type="entry name" value="Ring_hydroxyl_A"/>
    <property type="match status" value="1"/>
</dbReference>
<keyword evidence="4" id="KW-0560">Oxidoreductase</keyword>
<keyword evidence="5" id="KW-0408">Iron</keyword>
<sequence>MTEMAYSGYAEDTPEHRQDRIRRVIGHLKEGTTDSYDRLATIHASEYTDPELARRERDLIFGRVPSIVAHGSELATPGAFVTVQMPRNKLIVVRQPDGSVKAFVNACRHRGAMLETEPSGKCRLFSCPYHRWSYDTDGSLRTITREDTFGPELDKSNLSLAEVPCQERHGFVWVIDDVEGEIDVAAWLGPEMDAILGSYGMEESVCFRSGSFEEPANWKLMQDAFLDGYHIQYAHPNTAGKYIHTNVSVLEDFGRHCRWIKPRKSIDRWIDEDPADRPMEKYLIETHYLGPNSTLLKQPDHFELLTFRPHPKDPGRSFMEMRVIPPRPEATDLDGEQWNALWEKNWDILLRVLHAEDFPILRGTQAAVESANTAPMTLGRNELANHIFRREVERMLAAEDRG</sequence>
<evidence type="ECO:0000256" key="3">
    <source>
        <dbReference type="ARBA" id="ARBA00022723"/>
    </source>
</evidence>
<dbReference type="PANTHER" id="PTHR43756:SF5">
    <property type="entry name" value="CHOLINE MONOOXYGENASE, CHLOROPLASTIC"/>
    <property type="match status" value="1"/>
</dbReference>
<accession>A0ABP6H656</accession>
<dbReference type="InterPro" id="IPR017941">
    <property type="entry name" value="Rieske_2Fe-2S"/>
</dbReference>
<evidence type="ECO:0000256" key="6">
    <source>
        <dbReference type="ARBA" id="ARBA00023014"/>
    </source>
</evidence>
<reference evidence="9" key="1">
    <citation type="journal article" date="2019" name="Int. J. Syst. Evol. Microbiol.">
        <title>The Global Catalogue of Microorganisms (GCM) 10K type strain sequencing project: providing services to taxonomists for standard genome sequencing and annotation.</title>
        <authorList>
            <consortium name="The Broad Institute Genomics Platform"/>
            <consortium name="The Broad Institute Genome Sequencing Center for Infectious Disease"/>
            <person name="Wu L."/>
            <person name="Ma J."/>
        </authorList>
    </citation>
    <scope>NUCLEOTIDE SEQUENCE [LARGE SCALE GENOMIC DNA]</scope>
    <source>
        <strain evidence="9">JCM 8201</strain>
    </source>
</reference>
<keyword evidence="3" id="KW-0479">Metal-binding</keyword>
<dbReference type="EMBL" id="BAAATZ010000033">
    <property type="protein sequence ID" value="GAA2736667.1"/>
    <property type="molecule type" value="Genomic_DNA"/>
</dbReference>
<evidence type="ECO:0000256" key="1">
    <source>
        <dbReference type="ARBA" id="ARBA00001962"/>
    </source>
</evidence>
<dbReference type="InterPro" id="IPR036922">
    <property type="entry name" value="Rieske_2Fe-2S_sf"/>
</dbReference>
<feature type="domain" description="Rieske" evidence="7">
    <location>
        <begin position="67"/>
        <end position="174"/>
    </location>
</feature>
<dbReference type="CDD" id="cd03469">
    <property type="entry name" value="Rieske_RO_Alpha_N"/>
    <property type="match status" value="1"/>
</dbReference>
<proteinExistence type="predicted"/>